<dbReference type="SUPFAM" id="SSF159894">
    <property type="entry name" value="YgaC/TfoX-N like"/>
    <property type="match status" value="1"/>
</dbReference>
<evidence type="ECO:0000313" key="2">
    <source>
        <dbReference type="EMBL" id="GIH88768.1"/>
    </source>
</evidence>
<evidence type="ECO:0000259" key="1">
    <source>
        <dbReference type="Pfam" id="PF04993"/>
    </source>
</evidence>
<sequence length="106" mass="11426">MTPQERFEALVGELLGIEGVTPPETGRGFGSAALRTGGKIFAVLADGRLVVKLPHQRVDDLVEAGCGVRFDAGKGRPMKEWFSLDPDGELSWTALAREALAFVDTR</sequence>
<proteinExistence type="predicted"/>
<dbReference type="Pfam" id="PF04993">
    <property type="entry name" value="TfoX_N"/>
    <property type="match status" value="1"/>
</dbReference>
<dbReference type="Proteomes" id="UP000655044">
    <property type="component" value="Unassembled WGS sequence"/>
</dbReference>
<feature type="domain" description="TfoX N-terminal" evidence="1">
    <location>
        <begin position="25"/>
        <end position="98"/>
    </location>
</feature>
<dbReference type="InterPro" id="IPR007076">
    <property type="entry name" value="TfoX_N"/>
</dbReference>
<dbReference type="OrthoDB" id="8779526at2"/>
<reference evidence="2" key="1">
    <citation type="submission" date="2021-01" db="EMBL/GenBank/DDBJ databases">
        <title>Whole genome shotgun sequence of Planobispora rosea NBRC 15558.</title>
        <authorList>
            <person name="Komaki H."/>
            <person name="Tamura T."/>
        </authorList>
    </citation>
    <scope>NUCLEOTIDE SEQUENCE</scope>
    <source>
        <strain evidence="2">NBRC 15558</strain>
    </source>
</reference>
<protein>
    <recommendedName>
        <fullName evidence="1">TfoX N-terminal domain-containing protein</fullName>
    </recommendedName>
</protein>
<dbReference type="EMBL" id="BOOI01000090">
    <property type="protein sequence ID" value="GIH88768.1"/>
    <property type="molecule type" value="Genomic_DNA"/>
</dbReference>
<evidence type="ECO:0000313" key="3">
    <source>
        <dbReference type="Proteomes" id="UP000655044"/>
    </source>
</evidence>
<accession>A0A8J3SFI2</accession>
<dbReference type="RefSeq" id="WP_068923127.1">
    <property type="nucleotide sequence ID" value="NZ_BMQP01000058.1"/>
</dbReference>
<name>A0A8J3SFI2_PLARO</name>
<organism evidence="2 3">
    <name type="scientific">Planobispora rosea</name>
    <dbReference type="NCBI Taxonomy" id="35762"/>
    <lineage>
        <taxon>Bacteria</taxon>
        <taxon>Bacillati</taxon>
        <taxon>Actinomycetota</taxon>
        <taxon>Actinomycetes</taxon>
        <taxon>Streptosporangiales</taxon>
        <taxon>Streptosporangiaceae</taxon>
        <taxon>Planobispora</taxon>
    </lineage>
</organism>
<gene>
    <name evidence="2" type="ORF">Pro02_71760</name>
</gene>
<dbReference type="Gene3D" id="3.30.1460.30">
    <property type="entry name" value="YgaC/TfoX-N like chaperone"/>
    <property type="match status" value="1"/>
</dbReference>
<comment type="caution">
    <text evidence="2">The sequence shown here is derived from an EMBL/GenBank/DDBJ whole genome shotgun (WGS) entry which is preliminary data.</text>
</comment>
<dbReference type="AlphaFoldDB" id="A0A8J3SFI2"/>
<keyword evidence="3" id="KW-1185">Reference proteome</keyword>